<keyword evidence="3" id="KW-0282">Flagellum</keyword>
<feature type="domain" description="GCK" evidence="2">
    <location>
        <begin position="49"/>
        <end position="123"/>
    </location>
</feature>
<feature type="region of interest" description="Disordered" evidence="1">
    <location>
        <begin position="126"/>
        <end position="154"/>
    </location>
</feature>
<keyword evidence="4" id="KW-1185">Reference proteome</keyword>
<reference evidence="3" key="1">
    <citation type="submission" date="2020-09" db="EMBL/GenBank/DDBJ databases">
        <title>Genome-Enabled Discovery of Anthraquinone Biosynthesis in Senna tora.</title>
        <authorList>
            <person name="Kang S.-H."/>
            <person name="Pandey R.P."/>
            <person name="Lee C.-M."/>
            <person name="Sim J.-S."/>
            <person name="Jeong J.-T."/>
            <person name="Choi B.-S."/>
            <person name="Jung M."/>
            <person name="Ginzburg D."/>
            <person name="Zhao K."/>
            <person name="Won S.Y."/>
            <person name="Oh T.-J."/>
            <person name="Yu Y."/>
            <person name="Kim N.-H."/>
            <person name="Lee O.R."/>
            <person name="Lee T.-H."/>
            <person name="Bashyal P."/>
            <person name="Kim T.-S."/>
            <person name="Lee W.-H."/>
            <person name="Kawkins C."/>
            <person name="Kim C.-K."/>
            <person name="Kim J.S."/>
            <person name="Ahn B.O."/>
            <person name="Rhee S.Y."/>
            <person name="Sohng J.K."/>
        </authorList>
    </citation>
    <scope>NUCLEOTIDE SEQUENCE</scope>
    <source>
        <tissue evidence="3">Leaf</tissue>
    </source>
</reference>
<feature type="region of interest" description="Disordered" evidence="1">
    <location>
        <begin position="1"/>
        <end position="49"/>
    </location>
</feature>
<feature type="compositionally biased region" description="Acidic residues" evidence="1">
    <location>
        <begin position="36"/>
        <end position="49"/>
    </location>
</feature>
<evidence type="ECO:0000313" key="3">
    <source>
        <dbReference type="EMBL" id="KAF7809094.1"/>
    </source>
</evidence>
<keyword evidence="3" id="KW-0966">Cell projection</keyword>
<organism evidence="3 4">
    <name type="scientific">Senna tora</name>
    <dbReference type="NCBI Taxonomy" id="362788"/>
    <lineage>
        <taxon>Eukaryota</taxon>
        <taxon>Viridiplantae</taxon>
        <taxon>Streptophyta</taxon>
        <taxon>Embryophyta</taxon>
        <taxon>Tracheophyta</taxon>
        <taxon>Spermatophyta</taxon>
        <taxon>Magnoliopsida</taxon>
        <taxon>eudicotyledons</taxon>
        <taxon>Gunneridae</taxon>
        <taxon>Pentapetalae</taxon>
        <taxon>rosids</taxon>
        <taxon>fabids</taxon>
        <taxon>Fabales</taxon>
        <taxon>Fabaceae</taxon>
        <taxon>Caesalpinioideae</taxon>
        <taxon>Cassia clade</taxon>
        <taxon>Senna</taxon>
    </lineage>
</organism>
<dbReference type="AlphaFoldDB" id="A0A834SSG9"/>
<dbReference type="Pfam" id="PF07802">
    <property type="entry name" value="GCK"/>
    <property type="match status" value="1"/>
</dbReference>
<gene>
    <name evidence="3" type="ORF">G2W53_035837</name>
</gene>
<dbReference type="OrthoDB" id="2148418at2759"/>
<evidence type="ECO:0000256" key="1">
    <source>
        <dbReference type="SAM" id="MobiDB-lite"/>
    </source>
</evidence>
<protein>
    <submittedName>
        <fullName evidence="3">Cilia- and flagella-associated protein 251 isoform X3</fullName>
    </submittedName>
</protein>
<dbReference type="EMBL" id="JAAIUW010000011">
    <property type="protein sequence ID" value="KAF7809094.1"/>
    <property type="molecule type" value="Genomic_DNA"/>
</dbReference>
<proteinExistence type="predicted"/>
<dbReference type="SMART" id="SM01227">
    <property type="entry name" value="GCK"/>
    <property type="match status" value="1"/>
</dbReference>
<dbReference type="PANTHER" id="PTHR34357:SF14">
    <property type="entry name" value="F7A19.14 PROTEIN-RELATED"/>
    <property type="match status" value="1"/>
</dbReference>
<dbReference type="PANTHER" id="PTHR34357">
    <property type="entry name" value="F7A19.14 PROTEIN-RELATED"/>
    <property type="match status" value="1"/>
</dbReference>
<accession>A0A834SSG9</accession>
<evidence type="ECO:0000313" key="4">
    <source>
        <dbReference type="Proteomes" id="UP000634136"/>
    </source>
</evidence>
<name>A0A834SSG9_9FABA</name>
<evidence type="ECO:0000259" key="2">
    <source>
        <dbReference type="SMART" id="SM01227"/>
    </source>
</evidence>
<keyword evidence="3" id="KW-0969">Cilium</keyword>
<dbReference type="Proteomes" id="UP000634136">
    <property type="component" value="Unassembled WGS sequence"/>
</dbReference>
<comment type="caution">
    <text evidence="3">The sequence shown here is derived from an EMBL/GenBank/DDBJ whole genome shotgun (WGS) entry which is preliminary data.</text>
</comment>
<dbReference type="Gene3D" id="1.10.287.2900">
    <property type="match status" value="1"/>
</dbReference>
<dbReference type="InterPro" id="IPR012891">
    <property type="entry name" value="GCK_dom"/>
</dbReference>
<sequence>MSTPDSKPSKPDSDSPQNQEPIEQLDSPIDAKPEDAPSDQQEEEGEEEGECGFCLFMKAGGCRDSFIAWEKCIEEAEKNNEDVVDKCVEVTGTLKKCMEAHADYYEPILRAEKVAEQQFVDELDKEAAAVEKNADRSGSHAKEDSGKEGASEEK</sequence>